<sequence length="1244" mass="141414">MSVRDGSVGSVHRSFPVRPPPHGPMARLLFMVPLYAIAAVAIYFAFIKKHPPLPEPDLNAWWGPKELKGKQDTSIRPFKVTFSESMIKDLRDRLKNHPKWTPPLENVAFEYGFNSKQLDSWVTYWAEKYNFQERAKFFNQYPHYKTNIQGLDIHFIRVKPEVPAGVEVVPMLFMHGWPGSVREFYEALPLLTAVSKDRNFAIEAIVPSLPGYGFSDASVRPGFGTVEVAVVFRNLMHRLGFKKYYAQGGDWGSGIGSNMATLFPDEVLGWHTNFPMARSGYTNAMTVLGAFWPSLVVEPHLQDRMYPLGKVLSYLIEETGYMHIQATKPDTVGVGLSDSPSGLLAYIVEKFSTWTNPEWKKRPDGGLETRFTKDKVLDNLMLYWSTNSITTSMRLYAESLASPDGLIINEHPTFVPTWAIQAKYELVYQPPSFIKKKFPNLIGVTTLEDGGHFLAMELPEVLAKDVLKAVEAFRALDRSKLKTEFSKMFKVLLAIASVLAAIAASLWLVSRPPNLENLPKLDHGQWWGPMGLKGKTDESIRPFKIEFSEQMVKDLKQRLENFRAPPPPLDGVAFNYGFNSALLDDWRRYWRDQYDFKAREQFLNKYPQYKTNIQGLDIHFIRVQPKVSPGVEVLPLLMMHGWPGSVAEFYEAIPLLTHQAPGQDFVFEVIVPSLPGFGFSDKPVEVSHCWAKDYPMSSTLTPPLPAAVRPGMGSSQVAVVMRNLMHRLRHKQFYLQGGDWGALIGSNMVTLFPDEVLGFHCNMALARNMRSNILSLLGAVFPSLVVAPHLAHRLYPLSQYFQNLMLETGYFHIQATKPDTVGVGLTDSPLGLLAYILEKFSTGSRLAFRDREDGGLLEFYSKDQLLDNLMIYWTSGAMTTAMRLYAESSSKAHSALDVDEYQTPVPTWALQASNDFYYPPTLLRTKFVNLLDVTELDGGHFIALEQPGNFAEDVFKAVKAFRKWRSDKGRSELRFILKPIFKTATTDAPTFPKAESYVKTNTFSENVIPVPPPSTASDWLHRAPPSANHRNQYTMGSDQESCSEEEPDSEMLSDDLCLPDSDDDRQSSITMQVQSDKMLRRTHLEFNSFSQNLHDDLPPLNSCLLRPPRKLFTNCRERWRQQNVSGAFAELRRLVPTHPPDKKLSKNEILRMAIRYIGLLCEVLEWQKNHGLTNKENTALAIKCESPISPQSRRLRLKRPYFEDETRPKMFLESELTKYGNEENEEKRQRNFCPKLSSFSGKNI</sequence>
<evidence type="ECO:0000313" key="2">
    <source>
        <dbReference type="Proteomes" id="UP001064048"/>
    </source>
</evidence>
<accession>A0ACC0JID9</accession>
<comment type="caution">
    <text evidence="1">The sequence shown here is derived from an EMBL/GenBank/DDBJ whole genome shotgun (WGS) entry which is preliminary data.</text>
</comment>
<dbReference type="Proteomes" id="UP001064048">
    <property type="component" value="Chromosome 22"/>
</dbReference>
<dbReference type="EMBL" id="CM046122">
    <property type="protein sequence ID" value="KAI8423872.1"/>
    <property type="molecule type" value="Genomic_DNA"/>
</dbReference>
<name>A0ACC0JID9_CHOFU</name>
<protein>
    <submittedName>
        <fullName evidence="1">Uncharacterized protein</fullName>
    </submittedName>
</protein>
<evidence type="ECO:0000313" key="1">
    <source>
        <dbReference type="EMBL" id="KAI8423872.1"/>
    </source>
</evidence>
<reference evidence="1 2" key="1">
    <citation type="journal article" date="2022" name="Genome Biol. Evol.">
        <title>The Spruce Budworm Genome: Reconstructing the Evolutionary History of Antifreeze Proteins.</title>
        <authorList>
            <person name="Beliveau C."/>
            <person name="Gagne P."/>
            <person name="Picq S."/>
            <person name="Vernygora O."/>
            <person name="Keeling C.I."/>
            <person name="Pinkney K."/>
            <person name="Doucet D."/>
            <person name="Wen F."/>
            <person name="Johnston J.S."/>
            <person name="Maaroufi H."/>
            <person name="Boyle B."/>
            <person name="Laroche J."/>
            <person name="Dewar K."/>
            <person name="Juretic N."/>
            <person name="Blackburn G."/>
            <person name="Nisole A."/>
            <person name="Brunet B."/>
            <person name="Brandao M."/>
            <person name="Lumley L."/>
            <person name="Duan J."/>
            <person name="Quan G."/>
            <person name="Lucarotti C.J."/>
            <person name="Roe A.D."/>
            <person name="Sperling F.A.H."/>
            <person name="Levesque R.C."/>
            <person name="Cusson M."/>
        </authorList>
    </citation>
    <scope>NUCLEOTIDE SEQUENCE [LARGE SCALE GENOMIC DNA]</scope>
    <source>
        <strain evidence="1">Glfc:IPQL:Cfum</strain>
    </source>
</reference>
<gene>
    <name evidence="1" type="ORF">MSG28_012873</name>
</gene>
<organism evidence="1 2">
    <name type="scientific">Choristoneura fumiferana</name>
    <name type="common">Spruce budworm moth</name>
    <name type="synonym">Archips fumiferana</name>
    <dbReference type="NCBI Taxonomy" id="7141"/>
    <lineage>
        <taxon>Eukaryota</taxon>
        <taxon>Metazoa</taxon>
        <taxon>Ecdysozoa</taxon>
        <taxon>Arthropoda</taxon>
        <taxon>Hexapoda</taxon>
        <taxon>Insecta</taxon>
        <taxon>Pterygota</taxon>
        <taxon>Neoptera</taxon>
        <taxon>Endopterygota</taxon>
        <taxon>Lepidoptera</taxon>
        <taxon>Glossata</taxon>
        <taxon>Ditrysia</taxon>
        <taxon>Tortricoidea</taxon>
        <taxon>Tortricidae</taxon>
        <taxon>Tortricinae</taxon>
        <taxon>Choristoneura</taxon>
    </lineage>
</organism>
<keyword evidence="2" id="KW-1185">Reference proteome</keyword>
<proteinExistence type="predicted"/>